<keyword evidence="6 8" id="KW-0472">Membrane</keyword>
<dbReference type="OrthoDB" id="6339427at2759"/>
<dbReference type="EMBL" id="ML742497">
    <property type="protein sequence ID" value="KAE8144506.1"/>
    <property type="molecule type" value="Genomic_DNA"/>
</dbReference>
<sequence>MTVGRLVAGFGVGEAAIIVPLYIGGMAPARFRGRLIVFDNLCVTFGQLVSYALGAAFTNVMSGWRYMVGLGAIPAVLLVVTMSFCPETTRQLILHGRFEEAKGVIAKIFPNATDQQVDAKARLIRQSIEEATASISNKGLVWQMRQLFTVGPNVRALITACAVMAVSQLGGFNTLMYYSATLFGMVGFDKPTIVSIVVGATNFIFGFPNFVFIDRLGRRRMLLVTICGMCLSLVVAAIAFHWIPVNHDLTAAEPGDMGWASILLLVSLIVYIAFYAAGVAPISWVGTEFLPLEVGALGTMMKSVTCWGCNIIISSTFLSMMEGMTPSGAVGFYAGICFLGFLFAIFCYAEVHNMPLESVREIYHHGFGVKYAKTVQKQLQEARRGEQMTEEKTV</sequence>
<dbReference type="GO" id="GO:0016020">
    <property type="term" value="C:membrane"/>
    <property type="evidence" value="ECO:0007669"/>
    <property type="project" value="UniProtKB-SubCell"/>
</dbReference>
<dbReference type="InterPro" id="IPR036259">
    <property type="entry name" value="MFS_trans_sf"/>
</dbReference>
<dbReference type="PROSITE" id="PS50850">
    <property type="entry name" value="MFS"/>
    <property type="match status" value="1"/>
</dbReference>
<evidence type="ECO:0000313" key="10">
    <source>
        <dbReference type="EMBL" id="KAE8144506.1"/>
    </source>
</evidence>
<feature type="transmembrane region" description="Helical" evidence="8">
    <location>
        <begin position="6"/>
        <end position="23"/>
    </location>
</feature>
<gene>
    <name evidence="10" type="ORF">BDV25DRAFT_91852</name>
</gene>
<feature type="transmembrane region" description="Helical" evidence="8">
    <location>
        <begin position="222"/>
        <end position="245"/>
    </location>
</feature>
<evidence type="ECO:0000256" key="1">
    <source>
        <dbReference type="ARBA" id="ARBA00004141"/>
    </source>
</evidence>
<dbReference type="NCBIfam" id="TIGR00879">
    <property type="entry name" value="SP"/>
    <property type="match status" value="1"/>
</dbReference>
<dbReference type="PRINTS" id="PR00171">
    <property type="entry name" value="SUGRTRNSPORT"/>
</dbReference>
<comment type="subcellular location">
    <subcellularLocation>
        <location evidence="1">Membrane</location>
        <topology evidence="1">Multi-pass membrane protein</topology>
    </subcellularLocation>
</comment>
<dbReference type="Proteomes" id="UP000325780">
    <property type="component" value="Unassembled WGS sequence"/>
</dbReference>
<keyword evidence="11" id="KW-1185">Reference proteome</keyword>
<feature type="transmembrane region" description="Helical" evidence="8">
    <location>
        <begin position="154"/>
        <end position="180"/>
    </location>
</feature>
<evidence type="ECO:0000256" key="6">
    <source>
        <dbReference type="ARBA" id="ARBA00023136"/>
    </source>
</evidence>
<evidence type="ECO:0000256" key="7">
    <source>
        <dbReference type="RuleBase" id="RU003346"/>
    </source>
</evidence>
<dbReference type="Pfam" id="PF00083">
    <property type="entry name" value="Sugar_tr"/>
    <property type="match status" value="1"/>
</dbReference>
<keyword evidence="3 7" id="KW-0813">Transport</keyword>
<feature type="domain" description="Major facilitator superfamily (MFS) profile" evidence="9">
    <location>
        <begin position="1"/>
        <end position="352"/>
    </location>
</feature>
<evidence type="ECO:0000256" key="3">
    <source>
        <dbReference type="ARBA" id="ARBA00022448"/>
    </source>
</evidence>
<dbReference type="PANTHER" id="PTHR48020">
    <property type="entry name" value="PROTON MYO-INOSITOL COTRANSPORTER"/>
    <property type="match status" value="1"/>
</dbReference>
<evidence type="ECO:0000313" key="11">
    <source>
        <dbReference type="Proteomes" id="UP000325780"/>
    </source>
</evidence>
<dbReference type="AlphaFoldDB" id="A0A5N6TDZ1"/>
<evidence type="ECO:0000256" key="8">
    <source>
        <dbReference type="SAM" id="Phobius"/>
    </source>
</evidence>
<dbReference type="SUPFAM" id="SSF103473">
    <property type="entry name" value="MFS general substrate transporter"/>
    <property type="match status" value="1"/>
</dbReference>
<evidence type="ECO:0000256" key="5">
    <source>
        <dbReference type="ARBA" id="ARBA00022989"/>
    </source>
</evidence>
<dbReference type="GO" id="GO:1904679">
    <property type="term" value="P:myo-inositol import across plasma membrane"/>
    <property type="evidence" value="ECO:0007669"/>
    <property type="project" value="TreeGrafter"/>
</dbReference>
<dbReference type="GO" id="GO:0005366">
    <property type="term" value="F:myo-inositol:proton symporter activity"/>
    <property type="evidence" value="ECO:0007669"/>
    <property type="project" value="TreeGrafter"/>
</dbReference>
<name>A0A5N6TDZ1_ASPAV</name>
<comment type="similarity">
    <text evidence="2 7">Belongs to the major facilitator superfamily. Sugar transporter (TC 2.A.1.1) family.</text>
</comment>
<keyword evidence="5 8" id="KW-1133">Transmembrane helix</keyword>
<feature type="transmembrane region" description="Helical" evidence="8">
    <location>
        <begin position="63"/>
        <end position="85"/>
    </location>
</feature>
<feature type="transmembrane region" description="Helical" evidence="8">
    <location>
        <begin position="257"/>
        <end position="282"/>
    </location>
</feature>
<dbReference type="InterPro" id="IPR020846">
    <property type="entry name" value="MFS_dom"/>
</dbReference>
<dbReference type="InterPro" id="IPR005828">
    <property type="entry name" value="MFS_sugar_transport-like"/>
</dbReference>
<feature type="transmembrane region" description="Helical" evidence="8">
    <location>
        <begin position="192"/>
        <end position="213"/>
    </location>
</feature>
<dbReference type="PANTHER" id="PTHR48020:SF22">
    <property type="entry name" value="MAJOR FACILITATOR SUPERFAMILY (MFS) PROFILE DOMAIN-CONTAINING PROTEIN-RELATED"/>
    <property type="match status" value="1"/>
</dbReference>
<proteinExistence type="inferred from homology"/>
<accession>A0A5N6TDZ1</accession>
<evidence type="ECO:0000256" key="2">
    <source>
        <dbReference type="ARBA" id="ARBA00010992"/>
    </source>
</evidence>
<feature type="transmembrane region" description="Helical" evidence="8">
    <location>
        <begin position="294"/>
        <end position="318"/>
    </location>
</feature>
<keyword evidence="4 8" id="KW-0812">Transmembrane</keyword>
<dbReference type="InterPro" id="IPR003663">
    <property type="entry name" value="Sugar/inositol_transpt"/>
</dbReference>
<organism evidence="10 11">
    <name type="scientific">Aspergillus avenaceus</name>
    <dbReference type="NCBI Taxonomy" id="36643"/>
    <lineage>
        <taxon>Eukaryota</taxon>
        <taxon>Fungi</taxon>
        <taxon>Dikarya</taxon>
        <taxon>Ascomycota</taxon>
        <taxon>Pezizomycotina</taxon>
        <taxon>Eurotiomycetes</taxon>
        <taxon>Eurotiomycetidae</taxon>
        <taxon>Eurotiales</taxon>
        <taxon>Aspergillaceae</taxon>
        <taxon>Aspergillus</taxon>
        <taxon>Aspergillus subgen. Circumdati</taxon>
    </lineage>
</organism>
<evidence type="ECO:0000259" key="9">
    <source>
        <dbReference type="PROSITE" id="PS50850"/>
    </source>
</evidence>
<protein>
    <submittedName>
        <fullName evidence="10">General substrate transporter</fullName>
    </submittedName>
</protein>
<dbReference type="InterPro" id="IPR050814">
    <property type="entry name" value="Myo-inositol_Transporter"/>
</dbReference>
<feature type="transmembrane region" description="Helical" evidence="8">
    <location>
        <begin position="330"/>
        <end position="351"/>
    </location>
</feature>
<evidence type="ECO:0000256" key="4">
    <source>
        <dbReference type="ARBA" id="ARBA00022692"/>
    </source>
</evidence>
<dbReference type="Gene3D" id="1.20.1250.20">
    <property type="entry name" value="MFS general substrate transporter like domains"/>
    <property type="match status" value="1"/>
</dbReference>
<reference evidence="10 11" key="1">
    <citation type="submission" date="2019-04" db="EMBL/GenBank/DDBJ databases">
        <title>Friends and foes A comparative genomics study of 23 Aspergillus species from section Flavi.</title>
        <authorList>
            <consortium name="DOE Joint Genome Institute"/>
            <person name="Kjaerbolling I."/>
            <person name="Vesth T."/>
            <person name="Frisvad J.C."/>
            <person name="Nybo J.L."/>
            <person name="Theobald S."/>
            <person name="Kildgaard S."/>
            <person name="Isbrandt T."/>
            <person name="Kuo A."/>
            <person name="Sato A."/>
            <person name="Lyhne E.K."/>
            <person name="Kogle M.E."/>
            <person name="Wiebenga A."/>
            <person name="Kun R.S."/>
            <person name="Lubbers R.J."/>
            <person name="Makela M.R."/>
            <person name="Barry K."/>
            <person name="Chovatia M."/>
            <person name="Clum A."/>
            <person name="Daum C."/>
            <person name="Haridas S."/>
            <person name="He G."/>
            <person name="LaButti K."/>
            <person name="Lipzen A."/>
            <person name="Mondo S."/>
            <person name="Riley R."/>
            <person name="Salamov A."/>
            <person name="Simmons B.A."/>
            <person name="Magnuson J.K."/>
            <person name="Henrissat B."/>
            <person name="Mortensen U.H."/>
            <person name="Larsen T.O."/>
            <person name="Devries R.P."/>
            <person name="Grigoriev I.V."/>
            <person name="Machida M."/>
            <person name="Baker S.E."/>
            <person name="Andersen M.R."/>
        </authorList>
    </citation>
    <scope>NUCLEOTIDE SEQUENCE [LARGE SCALE GENOMIC DNA]</scope>
    <source>
        <strain evidence="10 11">IBT 18842</strain>
    </source>
</reference>